<dbReference type="AlphaFoldDB" id="A0A1S4D6W7"/>
<reference evidence="1" key="1">
    <citation type="submission" date="2025-08" db="UniProtKB">
        <authorList>
            <consortium name="RefSeq"/>
        </authorList>
    </citation>
    <scope>IDENTIFICATION</scope>
</reference>
<dbReference type="InterPro" id="IPR043128">
    <property type="entry name" value="Rev_trsase/Diguanyl_cyclase"/>
</dbReference>
<dbReference type="KEGG" id="nta:107826574"/>
<dbReference type="STRING" id="4097.A0A1S4D6W7"/>
<dbReference type="RefSeq" id="XP_016509049.1">
    <property type="nucleotide sequence ID" value="XM_016653563.1"/>
</dbReference>
<sequence>MRQGGISEGQSTWEFQACGQPIDGKVIGKKWAAKHDGSSIDANKVKAMVEWPMPKSVKEARGFLGLTVYYRRFINGYRIMAKPLTELLKKDQFLWNPQATTTFEELKQAMSTTPILALPNFDVKFIIKLMLVEWELGMC</sequence>
<evidence type="ECO:0000313" key="1">
    <source>
        <dbReference type="RefSeq" id="XP_016509049.1"/>
    </source>
</evidence>
<organism evidence="1">
    <name type="scientific">Nicotiana tabacum</name>
    <name type="common">Common tobacco</name>
    <dbReference type="NCBI Taxonomy" id="4097"/>
    <lineage>
        <taxon>Eukaryota</taxon>
        <taxon>Viridiplantae</taxon>
        <taxon>Streptophyta</taxon>
        <taxon>Embryophyta</taxon>
        <taxon>Tracheophyta</taxon>
        <taxon>Spermatophyta</taxon>
        <taxon>Magnoliopsida</taxon>
        <taxon>eudicotyledons</taxon>
        <taxon>Gunneridae</taxon>
        <taxon>Pentapetalae</taxon>
        <taxon>asterids</taxon>
        <taxon>lamiids</taxon>
        <taxon>Solanales</taxon>
        <taxon>Solanaceae</taxon>
        <taxon>Nicotianoideae</taxon>
        <taxon>Nicotianeae</taxon>
        <taxon>Nicotiana</taxon>
    </lineage>
</organism>
<protein>
    <submittedName>
        <fullName evidence="1">Uncharacterized mitochondrial protein AtMg00860-like</fullName>
    </submittedName>
</protein>
<dbReference type="SUPFAM" id="SSF56672">
    <property type="entry name" value="DNA/RNA polymerases"/>
    <property type="match status" value="1"/>
</dbReference>
<accession>A0A1S4D6W7</accession>
<dbReference type="PANTHER" id="PTHR33064:SF37">
    <property type="entry name" value="RIBONUCLEASE H"/>
    <property type="match status" value="1"/>
</dbReference>
<proteinExistence type="predicted"/>
<gene>
    <name evidence="1" type="primary">LOC107826574</name>
</gene>
<dbReference type="PaxDb" id="4097-A0A1S4D6W7"/>
<dbReference type="SMR" id="A0A1S4D6W7"/>
<name>A0A1S4D6W7_TOBAC</name>
<dbReference type="InterPro" id="IPR043502">
    <property type="entry name" value="DNA/RNA_pol_sf"/>
</dbReference>
<dbReference type="OrthoDB" id="1702342at2759"/>
<dbReference type="FunFam" id="3.30.70.270:FF:000020">
    <property type="entry name" value="Transposon Tf2-6 polyprotein-like Protein"/>
    <property type="match status" value="1"/>
</dbReference>
<dbReference type="InterPro" id="IPR051320">
    <property type="entry name" value="Viral_Replic_Matur_Polypro"/>
</dbReference>
<dbReference type="PANTHER" id="PTHR33064">
    <property type="entry name" value="POL PROTEIN"/>
    <property type="match status" value="1"/>
</dbReference>
<dbReference type="Gene3D" id="3.30.70.270">
    <property type="match status" value="1"/>
</dbReference>